<accession>A0A4R9IFE9</accession>
<dbReference type="AlphaFoldDB" id="A0A4R9IFE9"/>
<dbReference type="Proteomes" id="UP000298009">
    <property type="component" value="Unassembled WGS sequence"/>
</dbReference>
<protein>
    <submittedName>
        <fullName evidence="1">Uncharacterized protein</fullName>
    </submittedName>
</protein>
<comment type="caution">
    <text evidence="1">The sequence shown here is derived from an EMBL/GenBank/DDBJ whole genome shotgun (WGS) entry which is preliminary data.</text>
</comment>
<gene>
    <name evidence="1" type="ORF">EHQ24_05400</name>
</gene>
<reference evidence="1" key="1">
    <citation type="journal article" date="2019" name="PLoS Negl. Trop. Dis.">
        <title>Revisiting the worldwide diversity of Leptospira species in the environment.</title>
        <authorList>
            <person name="Vincent A.T."/>
            <person name="Schiettekatte O."/>
            <person name="Bourhy P."/>
            <person name="Veyrier F.J."/>
            <person name="Picardeau M."/>
        </authorList>
    </citation>
    <scope>NUCLEOTIDE SEQUENCE [LARGE SCALE GENOMIC DNA]</scope>
    <source>
        <strain evidence="1">201800287</strain>
    </source>
</reference>
<sequence length="136" mass="15677">MLIQSFGRLHLSIVLLFLFPFNLFSESIWTKGTVVTKRGYILDGEYTTHSTGIYLRQDGVGKQIGNDEIESIVNLEYVRKVENSSPELSAFESFYYFNASAKYRYYGKNEIDHQDKLALASKITSLAFSIYFFQIL</sequence>
<organism evidence="1 2">
    <name type="scientific">Leptospira noumeaensis</name>
    <dbReference type="NCBI Taxonomy" id="2484964"/>
    <lineage>
        <taxon>Bacteria</taxon>
        <taxon>Pseudomonadati</taxon>
        <taxon>Spirochaetota</taxon>
        <taxon>Spirochaetia</taxon>
        <taxon>Leptospirales</taxon>
        <taxon>Leptospiraceae</taxon>
        <taxon>Leptospira</taxon>
    </lineage>
</organism>
<evidence type="ECO:0000313" key="1">
    <source>
        <dbReference type="EMBL" id="TGK87029.1"/>
    </source>
</evidence>
<dbReference type="EMBL" id="RQFK01000011">
    <property type="protein sequence ID" value="TGK87029.1"/>
    <property type="molecule type" value="Genomic_DNA"/>
</dbReference>
<keyword evidence="2" id="KW-1185">Reference proteome</keyword>
<proteinExistence type="predicted"/>
<dbReference type="RefSeq" id="WP_167483051.1">
    <property type="nucleotide sequence ID" value="NZ_RQFK01000011.1"/>
</dbReference>
<name>A0A4R9IFE9_9LEPT</name>
<evidence type="ECO:0000313" key="2">
    <source>
        <dbReference type="Proteomes" id="UP000298009"/>
    </source>
</evidence>